<dbReference type="SUPFAM" id="SSF48452">
    <property type="entry name" value="TPR-like"/>
    <property type="match status" value="1"/>
</dbReference>
<evidence type="ECO:0008006" key="5">
    <source>
        <dbReference type="Google" id="ProtNLM"/>
    </source>
</evidence>
<keyword evidence="4" id="KW-1185">Reference proteome</keyword>
<evidence type="ECO:0000256" key="2">
    <source>
        <dbReference type="SAM" id="Coils"/>
    </source>
</evidence>
<feature type="coiled-coil region" evidence="2">
    <location>
        <begin position="28"/>
        <end position="75"/>
    </location>
</feature>
<dbReference type="Pfam" id="PF14559">
    <property type="entry name" value="TPR_19"/>
    <property type="match status" value="1"/>
</dbReference>
<proteinExistence type="predicted"/>
<evidence type="ECO:0000256" key="1">
    <source>
        <dbReference type="PROSITE-ProRule" id="PRU00339"/>
    </source>
</evidence>
<dbReference type="Proteomes" id="UP001529510">
    <property type="component" value="Unassembled WGS sequence"/>
</dbReference>
<dbReference type="PROSITE" id="PS50005">
    <property type="entry name" value="TPR"/>
    <property type="match status" value="1"/>
</dbReference>
<name>A0ABD0QQ97_CIRMR</name>
<dbReference type="InterPro" id="IPR019734">
    <property type="entry name" value="TPR_rpt"/>
</dbReference>
<reference evidence="3 4" key="1">
    <citation type="submission" date="2024-05" db="EMBL/GenBank/DDBJ databases">
        <title>Genome sequencing and assembly of Indian major carp, Cirrhinus mrigala (Hamilton, 1822).</title>
        <authorList>
            <person name="Mohindra V."/>
            <person name="Chowdhury L.M."/>
            <person name="Lal K."/>
            <person name="Jena J.K."/>
        </authorList>
    </citation>
    <scope>NUCLEOTIDE SEQUENCE [LARGE SCALE GENOMIC DNA]</scope>
    <source>
        <strain evidence="3">CM1030</strain>
        <tissue evidence="3">Blood</tissue>
    </source>
</reference>
<accession>A0ABD0QQ97</accession>
<dbReference type="SMART" id="SM00028">
    <property type="entry name" value="TPR"/>
    <property type="match status" value="1"/>
</dbReference>
<dbReference type="Gene3D" id="1.25.40.10">
    <property type="entry name" value="Tetratricopeptide repeat domain"/>
    <property type="match status" value="1"/>
</dbReference>
<dbReference type="AlphaFoldDB" id="A0ABD0QQ97"/>
<keyword evidence="1" id="KW-0802">TPR repeat</keyword>
<comment type="caution">
    <text evidence="3">The sequence shown here is derived from an EMBL/GenBank/DDBJ whole genome shotgun (WGS) entry which is preliminary data.</text>
</comment>
<organism evidence="3 4">
    <name type="scientific">Cirrhinus mrigala</name>
    <name type="common">Mrigala</name>
    <dbReference type="NCBI Taxonomy" id="683832"/>
    <lineage>
        <taxon>Eukaryota</taxon>
        <taxon>Metazoa</taxon>
        <taxon>Chordata</taxon>
        <taxon>Craniata</taxon>
        <taxon>Vertebrata</taxon>
        <taxon>Euteleostomi</taxon>
        <taxon>Actinopterygii</taxon>
        <taxon>Neopterygii</taxon>
        <taxon>Teleostei</taxon>
        <taxon>Ostariophysi</taxon>
        <taxon>Cypriniformes</taxon>
        <taxon>Cyprinidae</taxon>
        <taxon>Labeoninae</taxon>
        <taxon>Labeonini</taxon>
        <taxon>Cirrhinus</taxon>
    </lineage>
</organism>
<dbReference type="EMBL" id="JAMKFB020000007">
    <property type="protein sequence ID" value="KAL0188392.1"/>
    <property type="molecule type" value="Genomic_DNA"/>
</dbReference>
<sequence>MKSAEEAVDICSEAHQREPQNIYILRDRAEAYILLQEYEKAVEDYQEAREFDQENQEIREGLERAQKLLKQSRKRDYYKILGVSR</sequence>
<dbReference type="PANTHER" id="PTHR44140:SF1">
    <property type="entry name" value="DNAJ (HSP40) HOMOLOG, SUBFAMILY C, MEMBER 3B PRECURSOR"/>
    <property type="match status" value="1"/>
</dbReference>
<evidence type="ECO:0000313" key="3">
    <source>
        <dbReference type="EMBL" id="KAL0188392.1"/>
    </source>
</evidence>
<evidence type="ECO:0000313" key="4">
    <source>
        <dbReference type="Proteomes" id="UP001529510"/>
    </source>
</evidence>
<dbReference type="PANTHER" id="PTHR44140">
    <property type="entry name" value="LD25575P"/>
    <property type="match status" value="1"/>
</dbReference>
<gene>
    <name evidence="3" type="ORF">M9458_015491</name>
</gene>
<feature type="repeat" description="TPR" evidence="1">
    <location>
        <begin position="22"/>
        <end position="55"/>
    </location>
</feature>
<dbReference type="InterPro" id="IPR011990">
    <property type="entry name" value="TPR-like_helical_dom_sf"/>
</dbReference>
<protein>
    <recommendedName>
        <fullName evidence="5">Tetratricopeptide repeat protein</fullName>
    </recommendedName>
</protein>
<dbReference type="InterPro" id="IPR051727">
    <property type="entry name" value="DnaJ_C3_Co-chaperones"/>
</dbReference>
<keyword evidence="2" id="KW-0175">Coiled coil</keyword>